<dbReference type="EnsemblPlants" id="AET7Gv20504400.26">
    <property type="protein sequence ID" value="AET7Gv20504400.26"/>
    <property type="gene ID" value="AET7Gv20504400"/>
</dbReference>
<organism evidence="1 2">
    <name type="scientific">Aegilops tauschii subsp. strangulata</name>
    <name type="common">Goatgrass</name>
    <dbReference type="NCBI Taxonomy" id="200361"/>
    <lineage>
        <taxon>Eukaryota</taxon>
        <taxon>Viridiplantae</taxon>
        <taxon>Streptophyta</taxon>
        <taxon>Embryophyta</taxon>
        <taxon>Tracheophyta</taxon>
        <taxon>Spermatophyta</taxon>
        <taxon>Magnoliopsida</taxon>
        <taxon>Liliopsida</taxon>
        <taxon>Poales</taxon>
        <taxon>Poaceae</taxon>
        <taxon>BOP clade</taxon>
        <taxon>Pooideae</taxon>
        <taxon>Triticodae</taxon>
        <taxon>Triticeae</taxon>
        <taxon>Triticinae</taxon>
        <taxon>Aegilops</taxon>
    </lineage>
</organism>
<dbReference type="EnsemblPlants" id="AET7Gv20504400.1">
    <property type="protein sequence ID" value="AET7Gv20504400.1"/>
    <property type="gene ID" value="AET7Gv20504400"/>
</dbReference>
<dbReference type="Gramene" id="AET7Gv20504400.12">
    <property type="protein sequence ID" value="AET7Gv20504400.12"/>
    <property type="gene ID" value="AET7Gv20504400"/>
</dbReference>
<dbReference type="Proteomes" id="UP000015105">
    <property type="component" value="Chromosome 7D"/>
</dbReference>
<protein>
    <submittedName>
        <fullName evidence="1">Uncharacterized protein</fullName>
    </submittedName>
</protein>
<dbReference type="EnsemblPlants" id="AET7Gv20504400.7">
    <property type="protein sequence ID" value="AET7Gv20504400.7"/>
    <property type="gene ID" value="AET7Gv20504400"/>
</dbReference>
<accession>A0A453R9B3</accession>
<dbReference type="Gramene" id="AET7Gv20504400.7">
    <property type="protein sequence ID" value="AET7Gv20504400.7"/>
    <property type="gene ID" value="AET7Gv20504400"/>
</dbReference>
<sequence>MSNQLQESLLLCKDLNEFLLFSSVPTASILSCILYFSLPKLLLVTLLKLLPQVKFTDLSYFRCSLQEMLAHLVWVARLESHGESEDFIPIRVVVGIYSCIRKHLPSTSRRCKFFVAMRQ</sequence>
<proteinExistence type="predicted"/>
<reference evidence="1" key="5">
    <citation type="journal article" date="2021" name="G3 (Bethesda)">
        <title>Aegilops tauschii genome assembly Aet v5.0 features greater sequence contiguity and improved annotation.</title>
        <authorList>
            <person name="Wang L."/>
            <person name="Zhu T."/>
            <person name="Rodriguez J.C."/>
            <person name="Deal K.R."/>
            <person name="Dubcovsky J."/>
            <person name="McGuire P.E."/>
            <person name="Lux T."/>
            <person name="Spannagl M."/>
            <person name="Mayer K.F.X."/>
            <person name="Baldrich P."/>
            <person name="Meyers B.C."/>
            <person name="Huo N."/>
            <person name="Gu Y.Q."/>
            <person name="Zhou H."/>
            <person name="Devos K.M."/>
            <person name="Bennetzen J.L."/>
            <person name="Unver T."/>
            <person name="Budak H."/>
            <person name="Gulick P.J."/>
            <person name="Galiba G."/>
            <person name="Kalapos B."/>
            <person name="Nelson D.R."/>
            <person name="Li P."/>
            <person name="You F.M."/>
            <person name="Luo M.C."/>
            <person name="Dvorak J."/>
        </authorList>
    </citation>
    <scope>NUCLEOTIDE SEQUENCE [LARGE SCALE GENOMIC DNA]</scope>
    <source>
        <strain evidence="1">cv. AL8/78</strain>
    </source>
</reference>
<dbReference type="EnsemblPlants" id="AET7Gv20504400.29">
    <property type="protein sequence ID" value="AET7Gv20504400.29"/>
    <property type="gene ID" value="AET7Gv20504400"/>
</dbReference>
<dbReference type="Gramene" id="AET7Gv20504400.17">
    <property type="protein sequence ID" value="AET7Gv20504400.17"/>
    <property type="gene ID" value="AET7Gv20504400"/>
</dbReference>
<keyword evidence="2" id="KW-1185">Reference proteome</keyword>
<name>A0A453R9B3_AEGTS</name>
<dbReference type="Gramene" id="AET7Gv20504400.1">
    <property type="protein sequence ID" value="AET7Gv20504400.1"/>
    <property type="gene ID" value="AET7Gv20504400"/>
</dbReference>
<reference evidence="1" key="4">
    <citation type="submission" date="2019-03" db="UniProtKB">
        <authorList>
            <consortium name="EnsemblPlants"/>
        </authorList>
    </citation>
    <scope>IDENTIFICATION</scope>
</reference>
<dbReference type="Gramene" id="AET7Gv20504400.29">
    <property type="protein sequence ID" value="AET7Gv20504400.29"/>
    <property type="gene ID" value="AET7Gv20504400"/>
</dbReference>
<evidence type="ECO:0000313" key="1">
    <source>
        <dbReference type="EnsemblPlants" id="AET7Gv20504400.26"/>
    </source>
</evidence>
<dbReference type="Gramene" id="AET7Gv20504400.26">
    <property type="protein sequence ID" value="AET7Gv20504400.26"/>
    <property type="gene ID" value="AET7Gv20504400"/>
</dbReference>
<dbReference type="EnsemblPlants" id="AET7Gv20504400.17">
    <property type="protein sequence ID" value="AET7Gv20504400.17"/>
    <property type="gene ID" value="AET7Gv20504400"/>
</dbReference>
<reference evidence="2" key="2">
    <citation type="journal article" date="2017" name="Nat. Plants">
        <title>The Aegilops tauschii genome reveals multiple impacts of transposons.</title>
        <authorList>
            <person name="Zhao G."/>
            <person name="Zou C."/>
            <person name="Li K."/>
            <person name="Wang K."/>
            <person name="Li T."/>
            <person name="Gao L."/>
            <person name="Zhang X."/>
            <person name="Wang H."/>
            <person name="Yang Z."/>
            <person name="Liu X."/>
            <person name="Jiang W."/>
            <person name="Mao L."/>
            <person name="Kong X."/>
            <person name="Jiao Y."/>
            <person name="Jia J."/>
        </authorList>
    </citation>
    <scope>NUCLEOTIDE SEQUENCE [LARGE SCALE GENOMIC DNA]</scope>
    <source>
        <strain evidence="2">cv. AL8/78</strain>
    </source>
</reference>
<dbReference type="AlphaFoldDB" id="A0A453R9B3"/>
<reference evidence="1" key="3">
    <citation type="journal article" date="2017" name="Nature">
        <title>Genome sequence of the progenitor of the wheat D genome Aegilops tauschii.</title>
        <authorList>
            <person name="Luo M.C."/>
            <person name="Gu Y.Q."/>
            <person name="Puiu D."/>
            <person name="Wang H."/>
            <person name="Twardziok S.O."/>
            <person name="Deal K.R."/>
            <person name="Huo N."/>
            <person name="Zhu T."/>
            <person name="Wang L."/>
            <person name="Wang Y."/>
            <person name="McGuire P.E."/>
            <person name="Liu S."/>
            <person name="Long H."/>
            <person name="Ramasamy R.K."/>
            <person name="Rodriguez J.C."/>
            <person name="Van S.L."/>
            <person name="Yuan L."/>
            <person name="Wang Z."/>
            <person name="Xia Z."/>
            <person name="Xiao L."/>
            <person name="Anderson O.D."/>
            <person name="Ouyang S."/>
            <person name="Liang Y."/>
            <person name="Zimin A.V."/>
            <person name="Pertea G."/>
            <person name="Qi P."/>
            <person name="Bennetzen J.L."/>
            <person name="Dai X."/>
            <person name="Dawson M.W."/>
            <person name="Muller H.G."/>
            <person name="Kugler K."/>
            <person name="Rivarola-Duarte L."/>
            <person name="Spannagl M."/>
            <person name="Mayer K.F.X."/>
            <person name="Lu F.H."/>
            <person name="Bevan M.W."/>
            <person name="Leroy P."/>
            <person name="Li P."/>
            <person name="You F.M."/>
            <person name="Sun Q."/>
            <person name="Liu Z."/>
            <person name="Lyons E."/>
            <person name="Wicker T."/>
            <person name="Salzberg S.L."/>
            <person name="Devos K.M."/>
            <person name="Dvorak J."/>
        </authorList>
    </citation>
    <scope>NUCLEOTIDE SEQUENCE [LARGE SCALE GENOMIC DNA]</scope>
    <source>
        <strain evidence="1">cv. AL8/78</strain>
    </source>
</reference>
<reference evidence="2" key="1">
    <citation type="journal article" date="2014" name="Science">
        <title>Ancient hybridizations among the ancestral genomes of bread wheat.</title>
        <authorList>
            <consortium name="International Wheat Genome Sequencing Consortium,"/>
            <person name="Marcussen T."/>
            <person name="Sandve S.R."/>
            <person name="Heier L."/>
            <person name="Spannagl M."/>
            <person name="Pfeifer M."/>
            <person name="Jakobsen K.S."/>
            <person name="Wulff B.B."/>
            <person name="Steuernagel B."/>
            <person name="Mayer K.F."/>
            <person name="Olsen O.A."/>
        </authorList>
    </citation>
    <scope>NUCLEOTIDE SEQUENCE [LARGE SCALE GENOMIC DNA]</scope>
    <source>
        <strain evidence="2">cv. AL8/78</strain>
    </source>
</reference>
<dbReference type="EnsemblPlants" id="AET7Gv20504400.12">
    <property type="protein sequence ID" value="AET7Gv20504400.12"/>
    <property type="gene ID" value="AET7Gv20504400"/>
</dbReference>
<evidence type="ECO:0000313" key="2">
    <source>
        <dbReference type="Proteomes" id="UP000015105"/>
    </source>
</evidence>